<dbReference type="OrthoDB" id="9769319at2"/>
<keyword evidence="1 2" id="KW-0732">Signal</keyword>
<dbReference type="Gene3D" id="3.40.190.10">
    <property type="entry name" value="Periplasmic binding protein-like II"/>
    <property type="match status" value="2"/>
</dbReference>
<dbReference type="EMBL" id="CP015231">
    <property type="protein sequence ID" value="ANP42457.1"/>
    <property type="molecule type" value="Genomic_DNA"/>
</dbReference>
<reference evidence="3 4" key="1">
    <citation type="journal article" date="2016" name="ISME J.">
        <title>Global occurrence and heterogeneity of the Roseobacter-clade species Ruegeria mobilis.</title>
        <authorList>
            <person name="Sonnenschein E."/>
            <person name="Gram L."/>
        </authorList>
    </citation>
    <scope>NUCLEOTIDE SEQUENCE [LARGE SCALE GENOMIC DNA]</scope>
    <source>
        <strain evidence="3 4">F1926</strain>
        <plasmid evidence="3 4">unnamed1</plasmid>
    </source>
</reference>
<dbReference type="RefSeq" id="WP_005615883.1">
    <property type="nucleotide sequence ID" value="NZ_CP015231.1"/>
</dbReference>
<gene>
    <name evidence="3" type="ORF">K529_016940</name>
</gene>
<dbReference type="PANTHER" id="PTHR30006">
    <property type="entry name" value="THIAMINE-BINDING PERIPLASMIC PROTEIN-RELATED"/>
    <property type="match status" value="1"/>
</dbReference>
<evidence type="ECO:0000313" key="3">
    <source>
        <dbReference type="EMBL" id="ANP42457.1"/>
    </source>
</evidence>
<feature type="chain" id="PRO_5008518472" evidence="2">
    <location>
        <begin position="20"/>
        <end position="357"/>
    </location>
</feature>
<sequence length="357" mass="38621">MRNLLLGAMLTLGGTMAQATEYLNIFTWDGYVAPEEVTAVNALLKEQGYDIEVRVMDTLAEGPEQMFDVIRSGDVDVSFLTLNYINMEGVPFSNLLQPIDTSSPRLSNAQALLPELSAIEMGMSDAGPLYLPFGGGAYGIWANDDVVSEHPASVADLLKPEWSGRISLTSGQVQPNVALALMAMGEAPFAVQDASGDRKKMAEMQKADGALQQTLTALYEQVGFFWSAGPEFRDDFAFVASYGPGASAHVASGGNWSLVNFDEGSTVWLDTINFSKTLEGDKLEAAEIFANYFIGKEVQERIVNGLGMVAATTLVDANPMLDENPEFFAEELFWPPYTKVANNVMNMLSKRASGGDS</sequence>
<evidence type="ECO:0000256" key="2">
    <source>
        <dbReference type="SAM" id="SignalP"/>
    </source>
</evidence>
<dbReference type="SUPFAM" id="SSF53850">
    <property type="entry name" value="Periplasmic binding protein-like II"/>
    <property type="match status" value="1"/>
</dbReference>
<evidence type="ECO:0000313" key="4">
    <source>
        <dbReference type="Proteomes" id="UP000013243"/>
    </source>
</evidence>
<accession>A0A1B1A7F1</accession>
<feature type="signal peptide" evidence="2">
    <location>
        <begin position="1"/>
        <end position="19"/>
    </location>
</feature>
<dbReference type="GeneID" id="28251555"/>
<evidence type="ECO:0000256" key="1">
    <source>
        <dbReference type="ARBA" id="ARBA00022729"/>
    </source>
</evidence>
<geneLocation type="plasmid" evidence="3 4">
    <name>unnamed1</name>
</geneLocation>
<dbReference type="PANTHER" id="PTHR30006:SF2">
    <property type="entry name" value="ABC TRANSPORTER SUBSTRATE-BINDING PROTEIN"/>
    <property type="match status" value="1"/>
</dbReference>
<proteinExistence type="predicted"/>
<dbReference type="KEGG" id="rmb:K529_016940"/>
<dbReference type="Pfam" id="PF13343">
    <property type="entry name" value="SBP_bac_6"/>
    <property type="match status" value="1"/>
</dbReference>
<dbReference type="AlphaFoldDB" id="A0A1B1A7F1"/>
<organism evidence="3 4">
    <name type="scientific">Tritonibacter mobilis F1926</name>
    <dbReference type="NCBI Taxonomy" id="1265309"/>
    <lineage>
        <taxon>Bacteria</taxon>
        <taxon>Pseudomonadati</taxon>
        <taxon>Pseudomonadota</taxon>
        <taxon>Alphaproteobacteria</taxon>
        <taxon>Rhodobacterales</taxon>
        <taxon>Paracoccaceae</taxon>
        <taxon>Tritonibacter</taxon>
    </lineage>
</organism>
<dbReference type="Proteomes" id="UP000013243">
    <property type="component" value="Plasmid unnamed1"/>
</dbReference>
<protein>
    <submittedName>
        <fullName evidence="3">Spermidine/putrescine ABC transporter substrate-binding protein</fullName>
    </submittedName>
</protein>
<name>A0A1B1A7F1_9RHOB</name>
<keyword evidence="3" id="KW-0614">Plasmid</keyword>